<dbReference type="RefSeq" id="WP_379042300.1">
    <property type="nucleotide sequence ID" value="NZ_JBHSKW010000022.1"/>
</dbReference>
<dbReference type="Proteomes" id="UP001597546">
    <property type="component" value="Unassembled WGS sequence"/>
</dbReference>
<name>A0ABW5TS45_9SPHI</name>
<protein>
    <submittedName>
        <fullName evidence="2">Uncharacterized protein</fullName>
    </submittedName>
</protein>
<reference evidence="3" key="1">
    <citation type="journal article" date="2019" name="Int. J. Syst. Evol. Microbiol.">
        <title>The Global Catalogue of Microorganisms (GCM) 10K type strain sequencing project: providing services to taxonomists for standard genome sequencing and annotation.</title>
        <authorList>
            <consortium name="The Broad Institute Genomics Platform"/>
            <consortium name="The Broad Institute Genome Sequencing Center for Infectious Disease"/>
            <person name="Wu L."/>
            <person name="Ma J."/>
        </authorList>
    </citation>
    <scope>NUCLEOTIDE SEQUENCE [LARGE SCALE GENOMIC DNA]</scope>
    <source>
        <strain evidence="3">KCTC 42456</strain>
    </source>
</reference>
<sequence>MNISQKAILFLIFLLVQLSVKAQVAADEQKEIDQIIKTLPVILRPLEEELASWCFAIGQGDSKSYTSLLRKMAGVASSDPPVLVKAKVQKFWMTYYADFGCDSSGFPVEYGNILKYSVHQNFSLFIDGVTEYYNVNINIPDPADGKNLLDLVQDEVVRYGKIPGQMDKVGELRNL</sequence>
<proteinExistence type="predicted"/>
<evidence type="ECO:0000313" key="3">
    <source>
        <dbReference type="Proteomes" id="UP001597546"/>
    </source>
</evidence>
<evidence type="ECO:0000313" key="2">
    <source>
        <dbReference type="EMBL" id="MFD2730956.1"/>
    </source>
</evidence>
<keyword evidence="1" id="KW-0732">Signal</keyword>
<evidence type="ECO:0000256" key="1">
    <source>
        <dbReference type="SAM" id="SignalP"/>
    </source>
</evidence>
<feature type="signal peptide" evidence="1">
    <location>
        <begin position="1"/>
        <end position="22"/>
    </location>
</feature>
<keyword evidence="3" id="KW-1185">Reference proteome</keyword>
<accession>A0ABW5TS45</accession>
<feature type="chain" id="PRO_5047345071" evidence="1">
    <location>
        <begin position="23"/>
        <end position="175"/>
    </location>
</feature>
<gene>
    <name evidence="2" type="ORF">ACFSSE_04500</name>
</gene>
<comment type="caution">
    <text evidence="2">The sequence shown here is derived from an EMBL/GenBank/DDBJ whole genome shotgun (WGS) entry which is preliminary data.</text>
</comment>
<dbReference type="EMBL" id="JBHULV010000011">
    <property type="protein sequence ID" value="MFD2730956.1"/>
    <property type="molecule type" value="Genomic_DNA"/>
</dbReference>
<organism evidence="2 3">
    <name type="scientific">Pedobacter alpinus</name>
    <dbReference type="NCBI Taxonomy" id="1590643"/>
    <lineage>
        <taxon>Bacteria</taxon>
        <taxon>Pseudomonadati</taxon>
        <taxon>Bacteroidota</taxon>
        <taxon>Sphingobacteriia</taxon>
        <taxon>Sphingobacteriales</taxon>
        <taxon>Sphingobacteriaceae</taxon>
        <taxon>Pedobacter</taxon>
    </lineage>
</organism>